<organism evidence="1 2">
    <name type="scientific">Luedemannella flava</name>
    <dbReference type="NCBI Taxonomy" id="349316"/>
    <lineage>
        <taxon>Bacteria</taxon>
        <taxon>Bacillati</taxon>
        <taxon>Actinomycetota</taxon>
        <taxon>Actinomycetes</taxon>
        <taxon>Micromonosporales</taxon>
        <taxon>Micromonosporaceae</taxon>
        <taxon>Luedemannella</taxon>
    </lineage>
</organism>
<reference evidence="2" key="1">
    <citation type="journal article" date="2019" name="Int. J. Syst. Evol. Microbiol.">
        <title>The Global Catalogue of Microorganisms (GCM) 10K type strain sequencing project: providing services to taxonomists for standard genome sequencing and annotation.</title>
        <authorList>
            <consortium name="The Broad Institute Genomics Platform"/>
            <consortium name="The Broad Institute Genome Sequencing Center for Infectious Disease"/>
            <person name="Wu L."/>
            <person name="Ma J."/>
        </authorList>
    </citation>
    <scope>NUCLEOTIDE SEQUENCE [LARGE SCALE GENOMIC DNA]</scope>
    <source>
        <strain evidence="2">JCM 13250</strain>
    </source>
</reference>
<sequence length="85" mass="9588">MTARLDLADPPAEPPASADPLVWRIAYALHVVHRPDSTACCVTCAGSEPWPCRPSRLAARGFEHAVRLRRSPARDHWPINQRPRW</sequence>
<protein>
    <submittedName>
        <fullName evidence="1">Uncharacterized protein</fullName>
    </submittedName>
</protein>
<dbReference type="Proteomes" id="UP001500218">
    <property type="component" value="Unassembled WGS sequence"/>
</dbReference>
<comment type="caution">
    <text evidence="1">The sequence shown here is derived from an EMBL/GenBank/DDBJ whole genome shotgun (WGS) entry which is preliminary data.</text>
</comment>
<dbReference type="RefSeq" id="WP_344130165.1">
    <property type="nucleotide sequence ID" value="NZ_BAAALT010000066.1"/>
</dbReference>
<name>A0ABP4Y6I9_9ACTN</name>
<accession>A0ABP4Y6I9</accession>
<dbReference type="EMBL" id="BAAALT010000066">
    <property type="protein sequence ID" value="GAA1803096.1"/>
    <property type="molecule type" value="Genomic_DNA"/>
</dbReference>
<gene>
    <name evidence="1" type="ORF">GCM10009682_26180</name>
</gene>
<proteinExistence type="predicted"/>
<evidence type="ECO:0000313" key="2">
    <source>
        <dbReference type="Proteomes" id="UP001500218"/>
    </source>
</evidence>
<evidence type="ECO:0000313" key="1">
    <source>
        <dbReference type="EMBL" id="GAA1803096.1"/>
    </source>
</evidence>
<keyword evidence="2" id="KW-1185">Reference proteome</keyword>